<dbReference type="SMART" id="SM00986">
    <property type="entry name" value="UDG"/>
    <property type="match status" value="1"/>
</dbReference>
<keyword evidence="7 9" id="KW-0378">Hydrolase</keyword>
<evidence type="ECO:0000313" key="13">
    <source>
        <dbReference type="EMBL" id="CAD7288076.1"/>
    </source>
</evidence>
<dbReference type="RefSeq" id="WP_230056889.1">
    <property type="nucleotide sequence ID" value="NZ_CAJHOE010000002.1"/>
</dbReference>
<evidence type="ECO:0000256" key="2">
    <source>
        <dbReference type="ARBA" id="ARBA00002631"/>
    </source>
</evidence>
<evidence type="ECO:0000256" key="10">
    <source>
        <dbReference type="PROSITE-ProRule" id="PRU10072"/>
    </source>
</evidence>
<evidence type="ECO:0000259" key="12">
    <source>
        <dbReference type="SMART" id="SM00986"/>
    </source>
</evidence>
<feature type="domain" description="Uracil-DNA glycosylase-like" evidence="12">
    <location>
        <begin position="55"/>
        <end position="214"/>
    </location>
</feature>
<dbReference type="HAMAP" id="MF_00148">
    <property type="entry name" value="UDG"/>
    <property type="match status" value="1"/>
</dbReference>
<evidence type="ECO:0000256" key="8">
    <source>
        <dbReference type="ARBA" id="ARBA00023204"/>
    </source>
</evidence>
<keyword evidence="13" id="KW-0326">Glycosidase</keyword>
<comment type="catalytic activity">
    <reaction evidence="1 9 11">
        <text>Hydrolyzes single-stranded DNA or mismatched double-stranded DNA and polynucleotides, releasing free uracil.</text>
        <dbReference type="EC" id="3.2.2.27"/>
    </reaction>
</comment>
<keyword evidence="9" id="KW-0963">Cytoplasm</keyword>
<evidence type="ECO:0000256" key="1">
    <source>
        <dbReference type="ARBA" id="ARBA00001400"/>
    </source>
</evidence>
<evidence type="ECO:0000256" key="6">
    <source>
        <dbReference type="ARBA" id="ARBA00022763"/>
    </source>
</evidence>
<dbReference type="Gene3D" id="3.40.470.10">
    <property type="entry name" value="Uracil-DNA glycosylase-like domain"/>
    <property type="match status" value="1"/>
</dbReference>
<name>A0ABN7K6G5_9BACT</name>
<dbReference type="NCBIfam" id="NF003591">
    <property type="entry name" value="PRK05254.1-4"/>
    <property type="match status" value="1"/>
</dbReference>
<dbReference type="CDD" id="cd10027">
    <property type="entry name" value="UDG-F1-like"/>
    <property type="match status" value="1"/>
</dbReference>
<dbReference type="InterPro" id="IPR036895">
    <property type="entry name" value="Uracil-DNA_glycosylase-like_sf"/>
</dbReference>
<feature type="active site" description="Proton acceptor" evidence="9 10">
    <location>
        <position position="70"/>
    </location>
</feature>
<dbReference type="PANTHER" id="PTHR11264">
    <property type="entry name" value="URACIL-DNA GLYCOSYLASE"/>
    <property type="match status" value="1"/>
</dbReference>
<dbReference type="NCBIfam" id="NF003588">
    <property type="entry name" value="PRK05254.1-1"/>
    <property type="match status" value="1"/>
</dbReference>
<comment type="function">
    <text evidence="2 9 11">Excises uracil residues from the DNA which can arise as a result of misincorporation of dUMP residues by DNA polymerase or due to deamination of cytosine.</text>
</comment>
<keyword evidence="6 9" id="KW-0227">DNA damage</keyword>
<dbReference type="NCBIfam" id="TIGR00628">
    <property type="entry name" value="ung"/>
    <property type="match status" value="1"/>
</dbReference>
<protein>
    <recommendedName>
        <fullName evidence="5 9">Uracil-DNA glycosylase</fullName>
        <shortName evidence="9">UDG</shortName>
        <ecNumber evidence="4 9">3.2.2.27</ecNumber>
    </recommendedName>
</protein>
<dbReference type="EMBL" id="CAJHOE010000002">
    <property type="protein sequence ID" value="CAD7288076.1"/>
    <property type="molecule type" value="Genomic_DNA"/>
</dbReference>
<comment type="caution">
    <text evidence="13">The sequence shown here is derived from an EMBL/GenBank/DDBJ whole genome shotgun (WGS) entry which is preliminary data.</text>
</comment>
<evidence type="ECO:0000256" key="9">
    <source>
        <dbReference type="HAMAP-Rule" id="MF_00148"/>
    </source>
</evidence>
<dbReference type="SMART" id="SM00987">
    <property type="entry name" value="UreE_C"/>
    <property type="match status" value="1"/>
</dbReference>
<sequence length="232" mass="25792">MKINLDDVKIEPGWKEMLKDEFLSPYFAKIKQNLLDAKANGTVYPPSKLIFNAFNLTPFNTVKVVILGQDPYHGTGQAMGLSFSVPKGVRVPPSLINIYKEIYSDLGISEPNSGDLTHWAAQGVLLLNATLSVKANEPNSHSNFGWQTFSDAVIKILSQKRNNLVFLLWGNYAKAKANLIDQDRHLVLTAAHPSPLARGAFFGCRHFSKANTYLQNHGITPIDWDLNNAKDI</sequence>
<evidence type="ECO:0000313" key="14">
    <source>
        <dbReference type="Proteomes" id="UP000789359"/>
    </source>
</evidence>
<dbReference type="PANTHER" id="PTHR11264:SF0">
    <property type="entry name" value="URACIL-DNA GLYCOSYLASE"/>
    <property type="match status" value="1"/>
</dbReference>
<dbReference type="SUPFAM" id="SSF52141">
    <property type="entry name" value="Uracil-DNA glycosylase-like"/>
    <property type="match status" value="1"/>
</dbReference>
<dbReference type="Proteomes" id="UP000789359">
    <property type="component" value="Unassembled WGS sequence"/>
</dbReference>
<evidence type="ECO:0000256" key="5">
    <source>
        <dbReference type="ARBA" id="ARBA00018429"/>
    </source>
</evidence>
<dbReference type="GO" id="GO:0004844">
    <property type="term" value="F:uracil DNA N-glycosylase activity"/>
    <property type="evidence" value="ECO:0007669"/>
    <property type="project" value="UniProtKB-EC"/>
</dbReference>
<gene>
    <name evidence="9 13" type="primary">ung</name>
    <name evidence="13" type="ORF">LMG8286_01126</name>
</gene>
<dbReference type="InterPro" id="IPR002043">
    <property type="entry name" value="UDG_fam1"/>
</dbReference>
<organism evidence="13 14">
    <name type="scientific">Campylobacter suis</name>
    <dbReference type="NCBI Taxonomy" id="2790657"/>
    <lineage>
        <taxon>Bacteria</taxon>
        <taxon>Pseudomonadati</taxon>
        <taxon>Campylobacterota</taxon>
        <taxon>Epsilonproteobacteria</taxon>
        <taxon>Campylobacterales</taxon>
        <taxon>Campylobacteraceae</taxon>
        <taxon>Campylobacter</taxon>
    </lineage>
</organism>
<keyword evidence="8 9" id="KW-0234">DNA repair</keyword>
<reference evidence="13 14" key="1">
    <citation type="submission" date="2020-11" db="EMBL/GenBank/DDBJ databases">
        <authorList>
            <person name="Peeters C."/>
        </authorList>
    </citation>
    <scope>NUCLEOTIDE SEQUENCE [LARGE SCALE GENOMIC DNA]</scope>
    <source>
        <strain evidence="13 14">LMG 8286</strain>
    </source>
</reference>
<dbReference type="Pfam" id="PF03167">
    <property type="entry name" value="UDG"/>
    <property type="match status" value="1"/>
</dbReference>
<dbReference type="NCBIfam" id="NF003592">
    <property type="entry name" value="PRK05254.1-5"/>
    <property type="match status" value="1"/>
</dbReference>
<keyword evidence="14" id="KW-1185">Reference proteome</keyword>
<accession>A0ABN7K6G5</accession>
<proteinExistence type="inferred from homology"/>
<evidence type="ECO:0000256" key="4">
    <source>
        <dbReference type="ARBA" id="ARBA00012030"/>
    </source>
</evidence>
<dbReference type="InterPro" id="IPR018085">
    <property type="entry name" value="Ura-DNA_Glyclase_AS"/>
</dbReference>
<evidence type="ECO:0000256" key="3">
    <source>
        <dbReference type="ARBA" id="ARBA00008184"/>
    </source>
</evidence>
<dbReference type="PROSITE" id="PS00130">
    <property type="entry name" value="U_DNA_GLYCOSYLASE"/>
    <property type="match status" value="1"/>
</dbReference>
<evidence type="ECO:0000256" key="7">
    <source>
        <dbReference type="ARBA" id="ARBA00022801"/>
    </source>
</evidence>
<comment type="similarity">
    <text evidence="3 9 11">Belongs to the uracil-DNA glycosylase (UDG) superfamily. UNG family.</text>
</comment>
<evidence type="ECO:0000256" key="11">
    <source>
        <dbReference type="RuleBase" id="RU003780"/>
    </source>
</evidence>
<comment type="subcellular location">
    <subcellularLocation>
        <location evidence="9">Cytoplasm</location>
    </subcellularLocation>
</comment>
<dbReference type="NCBIfam" id="NF003589">
    <property type="entry name" value="PRK05254.1-2"/>
    <property type="match status" value="1"/>
</dbReference>
<dbReference type="EC" id="3.2.2.27" evidence="4 9"/>
<dbReference type="InterPro" id="IPR005122">
    <property type="entry name" value="Uracil-DNA_glycosylase-like"/>
</dbReference>